<feature type="signal peptide" evidence="2">
    <location>
        <begin position="1"/>
        <end position="23"/>
    </location>
</feature>
<dbReference type="AlphaFoldDB" id="K8NSQ8"/>
<organism evidence="3 4">
    <name type="scientific">Afipia clevelandensis ATCC 49720</name>
    <dbReference type="NCBI Taxonomy" id="883079"/>
    <lineage>
        <taxon>Bacteria</taxon>
        <taxon>Pseudomonadati</taxon>
        <taxon>Pseudomonadota</taxon>
        <taxon>Alphaproteobacteria</taxon>
        <taxon>Hyphomicrobiales</taxon>
        <taxon>Nitrobacteraceae</taxon>
        <taxon>Afipia</taxon>
    </lineage>
</organism>
<dbReference type="Gene3D" id="1.20.1600.10">
    <property type="entry name" value="Outer membrane efflux proteins (OEP)"/>
    <property type="match status" value="1"/>
</dbReference>
<dbReference type="GO" id="GO:0015562">
    <property type="term" value="F:efflux transmembrane transporter activity"/>
    <property type="evidence" value="ECO:0007669"/>
    <property type="project" value="InterPro"/>
</dbReference>
<evidence type="ECO:0000313" key="3">
    <source>
        <dbReference type="EMBL" id="EKS32161.1"/>
    </source>
</evidence>
<evidence type="ECO:0000256" key="1">
    <source>
        <dbReference type="ARBA" id="ARBA00007613"/>
    </source>
</evidence>
<dbReference type="NCBIfam" id="NF045679">
    <property type="entry name" value="DiMtlExpIhpA"/>
    <property type="match status" value="1"/>
</dbReference>
<evidence type="ECO:0000313" key="4">
    <source>
        <dbReference type="Proteomes" id="UP000001095"/>
    </source>
</evidence>
<dbReference type="SUPFAM" id="SSF56954">
    <property type="entry name" value="Outer membrane efflux proteins (OEP)"/>
    <property type="match status" value="1"/>
</dbReference>
<proteinExistence type="inferred from homology"/>
<reference evidence="3 4" key="1">
    <citation type="submission" date="2012-04" db="EMBL/GenBank/DDBJ databases">
        <title>The Genome Sequence of Afipia clevelandensis ATCC 49720.</title>
        <authorList>
            <consortium name="The Broad Institute Genome Sequencing Platform"/>
            <person name="Earl A."/>
            <person name="Ward D."/>
            <person name="Feldgarden M."/>
            <person name="Gevers D."/>
            <person name="Huys G."/>
            <person name="Walker B."/>
            <person name="Young S.K."/>
            <person name="Zeng Q."/>
            <person name="Gargeya S."/>
            <person name="Fitzgerald M."/>
            <person name="Haas B."/>
            <person name="Abouelleil A."/>
            <person name="Alvarado L."/>
            <person name="Arachchi H.M."/>
            <person name="Berlin A."/>
            <person name="Chapman S.B."/>
            <person name="Goldberg J."/>
            <person name="Griggs A."/>
            <person name="Gujja S."/>
            <person name="Hansen M."/>
            <person name="Howarth C."/>
            <person name="Imamovic A."/>
            <person name="Larimer J."/>
            <person name="McCowen C."/>
            <person name="Montmayeur A."/>
            <person name="Murphy C."/>
            <person name="Neiman D."/>
            <person name="Pearson M."/>
            <person name="Priest M."/>
            <person name="Roberts A."/>
            <person name="Saif S."/>
            <person name="Shea T."/>
            <person name="Sisk P."/>
            <person name="Sykes S."/>
            <person name="Wortman J."/>
            <person name="Nusbaum C."/>
            <person name="Birren B."/>
        </authorList>
    </citation>
    <scope>NUCLEOTIDE SEQUENCE [LARGE SCALE GENOMIC DNA]</scope>
    <source>
        <strain evidence="3 4">ATCC 49720</strain>
    </source>
</reference>
<dbReference type="PANTHER" id="PTHR30203:SF24">
    <property type="entry name" value="BLR4935 PROTEIN"/>
    <property type="match status" value="1"/>
</dbReference>
<dbReference type="EMBL" id="AGWY01000017">
    <property type="protein sequence ID" value="EKS32161.1"/>
    <property type="molecule type" value="Genomic_DNA"/>
</dbReference>
<evidence type="ECO:0008006" key="5">
    <source>
        <dbReference type="Google" id="ProtNLM"/>
    </source>
</evidence>
<accession>K8NSQ8</accession>
<keyword evidence="2" id="KW-0732">Signal</keyword>
<gene>
    <name evidence="3" type="ORF">HMPREF9696_03964</name>
</gene>
<comment type="caution">
    <text evidence="3">The sequence shown here is derived from an EMBL/GenBank/DDBJ whole genome shotgun (WGS) entry which is preliminary data.</text>
</comment>
<dbReference type="Proteomes" id="UP000001095">
    <property type="component" value="Unassembled WGS sequence"/>
</dbReference>
<dbReference type="HOGENOM" id="CLU_012817_14_3_5"/>
<sequence length="425" mass="45862">MSFVRTALRVICALLMITIPAAATEPRPTRSISLPQALQRALSANPRLTAAERDIGIAGGLRIQAGALPNPDVSFELDSALGSGPYKGTRSAETTLQLSQLVELGGKREARLAAGEAGVGSAVWQRRATRLEVLSETAIAFITIISAQRRIEIFDEQIASFDTLIPLLQKRVQEGASSPAETLRAQVAADLFRVERERSKTLLATARRDLAILMGDSSPRFGTAVGRLANIGQPPSFQAVVNAIEANPQLMRWTAVTAQRNAELLIARLKAIPDPRISAGWRHYQDTNDNAVRLGVSIPLPIFDQNTGNIIAAQESLAKTNAERAINKLVLISIAGRAYDTLTGALAELKLLRSSVIPKARSASETILSGYTQGRFTLLELLDVRGSVLQALLREQEALQNFHIAIATIEGLVGNPFSLTRESSR</sequence>
<dbReference type="RefSeq" id="WP_002714834.1">
    <property type="nucleotide sequence ID" value="NZ_KB375281.1"/>
</dbReference>
<evidence type="ECO:0000256" key="2">
    <source>
        <dbReference type="SAM" id="SignalP"/>
    </source>
</evidence>
<keyword evidence="4" id="KW-1185">Reference proteome</keyword>
<dbReference type="PANTHER" id="PTHR30203">
    <property type="entry name" value="OUTER MEMBRANE CATION EFFLUX PROTEIN"/>
    <property type="match status" value="1"/>
</dbReference>
<feature type="chain" id="PRO_5003919589" description="Cobalt-zinc-cadmium resistance protein CzcC" evidence="2">
    <location>
        <begin position="24"/>
        <end position="425"/>
    </location>
</feature>
<dbReference type="Pfam" id="PF02321">
    <property type="entry name" value="OEP"/>
    <property type="match status" value="2"/>
</dbReference>
<dbReference type="InterPro" id="IPR003423">
    <property type="entry name" value="OMP_efflux"/>
</dbReference>
<dbReference type="PATRIC" id="fig|883079.3.peg.4053"/>
<name>K8NSQ8_9BRAD</name>
<protein>
    <recommendedName>
        <fullName evidence="5">Cobalt-zinc-cadmium resistance protein CzcC</fullName>
    </recommendedName>
</protein>
<comment type="similarity">
    <text evidence="1">Belongs to the outer membrane factor (OMF) (TC 1.B.17) family.</text>
</comment>
<dbReference type="OrthoDB" id="9791261at2"/>
<dbReference type="InterPro" id="IPR010131">
    <property type="entry name" value="MdtP/NodT-like"/>
</dbReference>